<evidence type="ECO:0000256" key="1">
    <source>
        <dbReference type="ARBA" id="ARBA00004651"/>
    </source>
</evidence>
<dbReference type="InterPro" id="IPR037294">
    <property type="entry name" value="ABC_BtuC-like"/>
</dbReference>
<feature type="transmembrane region" description="Helical" evidence="8">
    <location>
        <begin position="122"/>
        <end position="155"/>
    </location>
</feature>
<dbReference type="RefSeq" id="WP_284390100.1">
    <property type="nucleotide sequence ID" value="NZ_BSNG01000001.1"/>
</dbReference>
<accession>A0ABQ5UFE9</accession>
<feature type="transmembrane region" description="Helical" evidence="8">
    <location>
        <begin position="161"/>
        <end position="184"/>
    </location>
</feature>
<evidence type="ECO:0000256" key="4">
    <source>
        <dbReference type="ARBA" id="ARBA00022475"/>
    </source>
</evidence>
<comment type="subcellular location">
    <subcellularLocation>
        <location evidence="1">Cell membrane</location>
        <topology evidence="1">Multi-pass membrane protein</topology>
    </subcellularLocation>
</comment>
<feature type="transmembrane region" description="Helical" evidence="8">
    <location>
        <begin position="81"/>
        <end position="102"/>
    </location>
</feature>
<feature type="transmembrane region" description="Helical" evidence="8">
    <location>
        <begin position="25"/>
        <end position="44"/>
    </location>
</feature>
<keyword evidence="10" id="KW-1185">Reference proteome</keyword>
<feature type="transmembrane region" description="Helical" evidence="8">
    <location>
        <begin position="256"/>
        <end position="281"/>
    </location>
</feature>
<comment type="similarity">
    <text evidence="2">Belongs to the binding-protein-dependent transport system permease family. FecCD subfamily.</text>
</comment>
<dbReference type="Proteomes" id="UP001161406">
    <property type="component" value="Unassembled WGS sequence"/>
</dbReference>
<keyword evidence="3" id="KW-0813">Transport</keyword>
<organism evidence="9 10">
    <name type="scientific">Devosia yakushimensis</name>
    <dbReference type="NCBI Taxonomy" id="470028"/>
    <lineage>
        <taxon>Bacteria</taxon>
        <taxon>Pseudomonadati</taxon>
        <taxon>Pseudomonadota</taxon>
        <taxon>Alphaproteobacteria</taxon>
        <taxon>Hyphomicrobiales</taxon>
        <taxon>Devosiaceae</taxon>
        <taxon>Devosia</taxon>
    </lineage>
</organism>
<feature type="transmembrane region" description="Helical" evidence="8">
    <location>
        <begin position="321"/>
        <end position="341"/>
    </location>
</feature>
<dbReference type="PANTHER" id="PTHR30472:SF24">
    <property type="entry name" value="FERRIC ENTEROBACTIN TRANSPORT SYSTEM PERMEASE PROTEIN FEPG"/>
    <property type="match status" value="1"/>
</dbReference>
<dbReference type="EMBL" id="BSNG01000001">
    <property type="protein sequence ID" value="GLQ09925.1"/>
    <property type="molecule type" value="Genomic_DNA"/>
</dbReference>
<evidence type="ECO:0000256" key="3">
    <source>
        <dbReference type="ARBA" id="ARBA00022448"/>
    </source>
</evidence>
<evidence type="ECO:0000256" key="7">
    <source>
        <dbReference type="ARBA" id="ARBA00023136"/>
    </source>
</evidence>
<dbReference type="Gene3D" id="1.10.3470.10">
    <property type="entry name" value="ABC transporter involved in vitamin B12 uptake, BtuC"/>
    <property type="match status" value="1"/>
</dbReference>
<name>A0ABQ5UFE9_9HYPH</name>
<proteinExistence type="inferred from homology"/>
<feature type="transmembrane region" description="Helical" evidence="8">
    <location>
        <begin position="196"/>
        <end position="229"/>
    </location>
</feature>
<gene>
    <name evidence="9" type="ORF">GCM10007913_18570</name>
</gene>
<comment type="caution">
    <text evidence="9">The sequence shown here is derived from an EMBL/GenBank/DDBJ whole genome shotgun (WGS) entry which is preliminary data.</text>
</comment>
<keyword evidence="7 8" id="KW-0472">Membrane</keyword>
<reference evidence="9" key="2">
    <citation type="submission" date="2023-01" db="EMBL/GenBank/DDBJ databases">
        <title>Draft genome sequence of Devosia yakushimensis strain NBRC 103855.</title>
        <authorList>
            <person name="Sun Q."/>
            <person name="Mori K."/>
        </authorList>
    </citation>
    <scope>NUCLEOTIDE SEQUENCE</scope>
    <source>
        <strain evidence="9">NBRC 103855</strain>
    </source>
</reference>
<reference evidence="9" key="1">
    <citation type="journal article" date="2014" name="Int. J. Syst. Evol. Microbiol.">
        <title>Complete genome of a new Firmicutes species belonging to the dominant human colonic microbiota ('Ruminococcus bicirculans') reveals two chromosomes and a selective capacity to utilize plant glucans.</title>
        <authorList>
            <consortium name="NISC Comparative Sequencing Program"/>
            <person name="Wegmann U."/>
            <person name="Louis P."/>
            <person name="Goesmann A."/>
            <person name="Henrissat B."/>
            <person name="Duncan S.H."/>
            <person name="Flint H.J."/>
        </authorList>
    </citation>
    <scope>NUCLEOTIDE SEQUENCE</scope>
    <source>
        <strain evidence="9">NBRC 103855</strain>
    </source>
</reference>
<keyword evidence="5 8" id="KW-0812">Transmembrane</keyword>
<dbReference type="SUPFAM" id="SSF81345">
    <property type="entry name" value="ABC transporter involved in vitamin B12 uptake, BtuC"/>
    <property type="match status" value="1"/>
</dbReference>
<protein>
    <submittedName>
        <fullName evidence="9">ABC transporter permease</fullName>
    </submittedName>
</protein>
<dbReference type="PANTHER" id="PTHR30472">
    <property type="entry name" value="FERRIC ENTEROBACTIN TRANSPORT SYSTEM PERMEASE PROTEIN"/>
    <property type="match status" value="1"/>
</dbReference>
<evidence type="ECO:0000256" key="5">
    <source>
        <dbReference type="ARBA" id="ARBA00022692"/>
    </source>
</evidence>
<keyword evidence="6 8" id="KW-1133">Transmembrane helix</keyword>
<sequence length="351" mass="36450">MTLALDQSAIVRSIRGRLALRRRGVTLGLALALALAFALSLYLGDYPVAPADVLRSLFSPLTGEINKGVDFIVLNVRVPRAVLAVLTGMSFALSGITFQTLLRNPLASPDIIGISHGASASAVFCIIVFGMSGLWVSFGAFAGAILTALAIYGLAWRNGVTAYRVVLIGIGMAAIMSAVMSYLFTRARLFEVQQALAWLIGSLNAANAADIYPLALALVVLIPLTIALVRTLDAMQLGDDTATALGARVEFSRLGLILAAVGYAAFATAAVGPVGFVAFVAGPIARRLLNGAGNGFLQAALVGALVMLGSDMVAQHALPSIQLPVGVVTGVFGALFLLWLLMASNRAGRVN</sequence>
<evidence type="ECO:0000256" key="2">
    <source>
        <dbReference type="ARBA" id="ARBA00007935"/>
    </source>
</evidence>
<evidence type="ECO:0000313" key="9">
    <source>
        <dbReference type="EMBL" id="GLQ09925.1"/>
    </source>
</evidence>
<evidence type="ECO:0000313" key="10">
    <source>
        <dbReference type="Proteomes" id="UP001161406"/>
    </source>
</evidence>
<dbReference type="CDD" id="cd06550">
    <property type="entry name" value="TM_ABC_iron-siderophores_like"/>
    <property type="match status" value="1"/>
</dbReference>
<evidence type="ECO:0000256" key="6">
    <source>
        <dbReference type="ARBA" id="ARBA00022989"/>
    </source>
</evidence>
<keyword evidence="4" id="KW-1003">Cell membrane</keyword>
<evidence type="ECO:0000256" key="8">
    <source>
        <dbReference type="SAM" id="Phobius"/>
    </source>
</evidence>
<dbReference type="Pfam" id="PF01032">
    <property type="entry name" value="FecCD"/>
    <property type="match status" value="1"/>
</dbReference>
<dbReference type="InterPro" id="IPR000522">
    <property type="entry name" value="ABC_transptr_permease_BtuC"/>
</dbReference>